<dbReference type="EMBL" id="DVHC01000014">
    <property type="protein sequence ID" value="HIR58665.1"/>
    <property type="molecule type" value="Genomic_DNA"/>
</dbReference>
<accession>A0A9D1DT81</accession>
<protein>
    <recommendedName>
        <fullName evidence="3">Nucleoside diphosphate kinase</fullName>
    </recommendedName>
</protein>
<evidence type="ECO:0000313" key="1">
    <source>
        <dbReference type="EMBL" id="HIR58665.1"/>
    </source>
</evidence>
<proteinExistence type="predicted"/>
<evidence type="ECO:0008006" key="3">
    <source>
        <dbReference type="Google" id="ProtNLM"/>
    </source>
</evidence>
<reference evidence="1" key="2">
    <citation type="journal article" date="2021" name="PeerJ">
        <title>Extensive microbial diversity within the chicken gut microbiome revealed by metagenomics and culture.</title>
        <authorList>
            <person name="Gilroy R."/>
            <person name="Ravi A."/>
            <person name="Getino M."/>
            <person name="Pursley I."/>
            <person name="Horton D.L."/>
            <person name="Alikhan N.F."/>
            <person name="Baker D."/>
            <person name="Gharbi K."/>
            <person name="Hall N."/>
            <person name="Watson M."/>
            <person name="Adriaenssens E.M."/>
            <person name="Foster-Nyarko E."/>
            <person name="Jarju S."/>
            <person name="Secka A."/>
            <person name="Antonio M."/>
            <person name="Oren A."/>
            <person name="Chaudhuri R.R."/>
            <person name="La Ragione R."/>
            <person name="Hildebrand F."/>
            <person name="Pallen M.J."/>
        </authorList>
    </citation>
    <scope>NUCLEOTIDE SEQUENCE</scope>
    <source>
        <strain evidence="1">CHK184-20233</strain>
    </source>
</reference>
<sequence>MNVINIIKPDALNNEVSLRYYFKNVINIENIKSIKLYYMDNWTKIASMIYEYDVMMSSGNCLELRKKLLTSIMGYYHIYPKNNGIVVLFNINDINNDNITTSLQKLYQLKKDIRKKYVSNTDLYYLKFLNEDDITFDKPLYDIDLSGLKVDIKKFPANFPYDDPAYKMIFFNQIHGPNPNSLDEIKHSVKILNNEDVINEKRLMKVLKNEI</sequence>
<reference evidence="1" key="1">
    <citation type="submission" date="2020-10" db="EMBL/GenBank/DDBJ databases">
        <authorList>
            <person name="Gilroy R."/>
        </authorList>
    </citation>
    <scope>NUCLEOTIDE SEQUENCE</scope>
    <source>
        <strain evidence="1">CHK184-20233</strain>
    </source>
</reference>
<organism evidence="1 2">
    <name type="scientific">Candidatus Onthousia excrementipullorum</name>
    <dbReference type="NCBI Taxonomy" id="2840884"/>
    <lineage>
        <taxon>Bacteria</taxon>
        <taxon>Bacillati</taxon>
        <taxon>Bacillota</taxon>
        <taxon>Bacilli</taxon>
        <taxon>Candidatus Onthousia</taxon>
    </lineage>
</organism>
<comment type="caution">
    <text evidence="1">The sequence shown here is derived from an EMBL/GenBank/DDBJ whole genome shotgun (WGS) entry which is preliminary data.</text>
</comment>
<dbReference type="Proteomes" id="UP000824232">
    <property type="component" value="Unassembled WGS sequence"/>
</dbReference>
<gene>
    <name evidence="1" type="ORF">IAB38_01305</name>
</gene>
<name>A0A9D1DT81_9FIRM</name>
<evidence type="ECO:0000313" key="2">
    <source>
        <dbReference type="Proteomes" id="UP000824232"/>
    </source>
</evidence>
<dbReference type="AlphaFoldDB" id="A0A9D1DT81"/>